<proteinExistence type="predicted"/>
<dbReference type="RefSeq" id="WP_278277494.1">
    <property type="nucleotide sequence ID" value="NZ_FQXV01000007.1"/>
</dbReference>
<protein>
    <submittedName>
        <fullName evidence="1">Uncharacterized protein</fullName>
    </submittedName>
</protein>
<dbReference type="Proteomes" id="UP000183995">
    <property type="component" value="Unassembled WGS sequence"/>
</dbReference>
<keyword evidence="2" id="KW-1185">Reference proteome</keyword>
<organism evidence="1 2">
    <name type="scientific">Sporobacter termitidis DSM 10068</name>
    <dbReference type="NCBI Taxonomy" id="1123282"/>
    <lineage>
        <taxon>Bacteria</taxon>
        <taxon>Bacillati</taxon>
        <taxon>Bacillota</taxon>
        <taxon>Clostridia</taxon>
        <taxon>Eubacteriales</taxon>
        <taxon>Oscillospiraceae</taxon>
        <taxon>Sporobacter</taxon>
    </lineage>
</organism>
<dbReference type="EMBL" id="FQXV01000007">
    <property type="protein sequence ID" value="SHI06075.1"/>
    <property type="molecule type" value="Genomic_DNA"/>
</dbReference>
<name>A0A1M5Y1W6_9FIRM</name>
<evidence type="ECO:0000313" key="1">
    <source>
        <dbReference type="EMBL" id="SHI06075.1"/>
    </source>
</evidence>
<dbReference type="AlphaFoldDB" id="A0A1M5Y1W6"/>
<sequence>MGDTDIVRDYYEAYDEWGRFERHSVEFEINRRFINRYIKSGIS</sequence>
<reference evidence="1 2" key="1">
    <citation type="submission" date="2016-11" db="EMBL/GenBank/DDBJ databases">
        <authorList>
            <person name="Jaros S."/>
            <person name="Januszkiewicz K."/>
            <person name="Wedrychowicz H."/>
        </authorList>
    </citation>
    <scope>NUCLEOTIDE SEQUENCE [LARGE SCALE GENOMIC DNA]</scope>
    <source>
        <strain evidence="1 2">DSM 10068</strain>
    </source>
</reference>
<gene>
    <name evidence="1" type="ORF">SAMN02745823_02158</name>
</gene>
<evidence type="ECO:0000313" key="2">
    <source>
        <dbReference type="Proteomes" id="UP000183995"/>
    </source>
</evidence>
<accession>A0A1M5Y1W6</accession>
<dbReference type="STRING" id="1123282.SAMN02745823_02158"/>